<dbReference type="FunFam" id="3.30.465.10:FF:000016">
    <property type="entry name" value="probable D-lactate dehydrogenase, mitochondrial"/>
    <property type="match status" value="1"/>
</dbReference>
<dbReference type="InterPro" id="IPR036318">
    <property type="entry name" value="FAD-bd_PCMH-like_sf"/>
</dbReference>
<dbReference type="InterPro" id="IPR006094">
    <property type="entry name" value="Oxid_FAD_bind_N"/>
</dbReference>
<evidence type="ECO:0000256" key="2">
    <source>
        <dbReference type="ARBA" id="ARBA00004173"/>
    </source>
</evidence>
<dbReference type="InterPro" id="IPR016169">
    <property type="entry name" value="FAD-bd_PCMH_sub2"/>
</dbReference>
<dbReference type="GO" id="GO:0005739">
    <property type="term" value="C:mitochondrion"/>
    <property type="evidence" value="ECO:0007669"/>
    <property type="project" value="UniProtKB-SubCell"/>
</dbReference>
<feature type="domain" description="FAD-binding PCMH-type" evidence="10">
    <location>
        <begin position="39"/>
        <end position="216"/>
    </location>
</feature>
<dbReference type="Gene3D" id="3.30.465.10">
    <property type="match status" value="1"/>
</dbReference>
<dbReference type="GO" id="GO:0004458">
    <property type="term" value="F:D-lactate dehydrogenase (cytochrome) activity"/>
    <property type="evidence" value="ECO:0007669"/>
    <property type="project" value="UniProtKB-EC"/>
</dbReference>
<dbReference type="EC" id="1.1.2.4" evidence="9"/>
<evidence type="ECO:0000256" key="9">
    <source>
        <dbReference type="ARBA" id="ARBA00038897"/>
    </source>
</evidence>
<comment type="cofactor">
    <cofactor evidence="1">
        <name>FAD</name>
        <dbReference type="ChEBI" id="CHEBI:57692"/>
    </cofactor>
</comment>
<dbReference type="PANTHER" id="PTHR11748:SF111">
    <property type="entry name" value="D-LACTATE DEHYDROGENASE, MITOCHONDRIAL-RELATED"/>
    <property type="match status" value="1"/>
</dbReference>
<dbReference type="PANTHER" id="PTHR11748">
    <property type="entry name" value="D-LACTATE DEHYDROGENASE"/>
    <property type="match status" value="1"/>
</dbReference>
<dbReference type="InterPro" id="IPR016166">
    <property type="entry name" value="FAD-bd_PCMH"/>
</dbReference>
<dbReference type="GO" id="GO:0008720">
    <property type="term" value="F:D-lactate dehydrogenase (NAD+) activity"/>
    <property type="evidence" value="ECO:0007669"/>
    <property type="project" value="TreeGrafter"/>
</dbReference>
<protein>
    <recommendedName>
        <fullName evidence="9">D-lactate dehydrogenase (cytochrome)</fullName>
        <ecNumber evidence="9">1.1.2.4</ecNumber>
    </recommendedName>
</protein>
<name>A0A6J6KFD6_9ZZZZ</name>
<evidence type="ECO:0000256" key="8">
    <source>
        <dbReference type="ARBA" id="ARBA00023128"/>
    </source>
</evidence>
<keyword evidence="8" id="KW-0496">Mitochondrion</keyword>
<keyword evidence="5" id="KW-0274">FAD</keyword>
<sequence>MLRSAPQSLIDELSAALPGQVTQNETELNRHASDESFHKAIRPDAIVMARSTGDVQVVMRMCSAANVPVIPFGVGSSLEGQIIPVDGGITLDMSEMDKILEICPDDLIVVVQPGLRRIPLNDRLAKEGLFFSVDPGADATLGGMASTGASGTTTVRYGSMRENVMALEAVLADGTVVRTGSRARKDSAGYDLTRLLVGSEGTLAVITELTLRVFGIPEAMSGAYCTFDRLSDGVAAATLLVKQGLPIARCEFLDALSVKAINAYQGTSLTESPTLFLEFHGSKKSIADQADEAGEIFREYGASDFTWAADEGERRKLWQARHNAYPAVLATQVGATALTTDSAVPLSRLPEAVEYAQQVFDDQPFSWSVLGHVADGNFHALLMFDPNDEKAYLAAKAASTKLTTRVIELGGTCTGEHGIGLGKRDSLVNQVGTETIELMRSVKNTFDPRNILNPGKILFPKESA</sequence>
<keyword evidence="7" id="KW-0560">Oxidoreductase</keyword>
<evidence type="ECO:0000256" key="6">
    <source>
        <dbReference type="ARBA" id="ARBA00022946"/>
    </source>
</evidence>
<dbReference type="Pfam" id="PF01565">
    <property type="entry name" value="FAD_binding_4"/>
    <property type="match status" value="1"/>
</dbReference>
<dbReference type="Gene3D" id="1.10.45.10">
    <property type="entry name" value="Vanillyl-alcohol Oxidase, Chain A, domain 4"/>
    <property type="match status" value="1"/>
</dbReference>
<evidence type="ECO:0000256" key="5">
    <source>
        <dbReference type="ARBA" id="ARBA00022827"/>
    </source>
</evidence>
<dbReference type="FunFam" id="1.10.45.10:FF:000001">
    <property type="entry name" value="D-lactate dehydrogenase mitochondrial"/>
    <property type="match status" value="1"/>
</dbReference>
<dbReference type="Gene3D" id="3.30.70.2740">
    <property type="match status" value="1"/>
</dbReference>
<dbReference type="GO" id="GO:1903457">
    <property type="term" value="P:lactate catabolic process"/>
    <property type="evidence" value="ECO:0007669"/>
    <property type="project" value="TreeGrafter"/>
</dbReference>
<dbReference type="SUPFAM" id="SSF56176">
    <property type="entry name" value="FAD-binding/transporter-associated domain-like"/>
    <property type="match status" value="1"/>
</dbReference>
<dbReference type="Pfam" id="PF02913">
    <property type="entry name" value="FAD-oxidase_C"/>
    <property type="match status" value="1"/>
</dbReference>
<dbReference type="FunFam" id="3.30.70.2740:FF:000001">
    <property type="entry name" value="D-lactate dehydrogenase mitochondrial"/>
    <property type="match status" value="1"/>
</dbReference>
<accession>A0A6J6KFD6</accession>
<evidence type="ECO:0000313" key="11">
    <source>
        <dbReference type="EMBL" id="CAB4647836.1"/>
    </source>
</evidence>
<dbReference type="InterPro" id="IPR004113">
    <property type="entry name" value="FAD-bd_oxidored_4_C"/>
</dbReference>
<evidence type="ECO:0000256" key="7">
    <source>
        <dbReference type="ARBA" id="ARBA00023002"/>
    </source>
</evidence>
<evidence type="ECO:0000256" key="1">
    <source>
        <dbReference type="ARBA" id="ARBA00001974"/>
    </source>
</evidence>
<keyword evidence="6" id="KW-0809">Transit peptide</keyword>
<evidence type="ECO:0000259" key="10">
    <source>
        <dbReference type="PROSITE" id="PS51387"/>
    </source>
</evidence>
<gene>
    <name evidence="11" type="ORF">UFOPK2237_00318</name>
</gene>
<dbReference type="EMBL" id="CAEZWI010000022">
    <property type="protein sequence ID" value="CAB4647836.1"/>
    <property type="molecule type" value="Genomic_DNA"/>
</dbReference>
<evidence type="ECO:0000256" key="3">
    <source>
        <dbReference type="ARBA" id="ARBA00008000"/>
    </source>
</evidence>
<dbReference type="AlphaFoldDB" id="A0A6J6KFD6"/>
<dbReference type="InterPro" id="IPR016164">
    <property type="entry name" value="FAD-linked_Oxase-like_C"/>
</dbReference>
<dbReference type="PROSITE" id="PS51387">
    <property type="entry name" value="FAD_PCMH"/>
    <property type="match status" value="1"/>
</dbReference>
<dbReference type="InterPro" id="IPR016171">
    <property type="entry name" value="Vanillyl_alc_oxidase_C-sub2"/>
</dbReference>
<comment type="subcellular location">
    <subcellularLocation>
        <location evidence="2">Mitochondrion</location>
    </subcellularLocation>
</comment>
<organism evidence="11">
    <name type="scientific">freshwater metagenome</name>
    <dbReference type="NCBI Taxonomy" id="449393"/>
    <lineage>
        <taxon>unclassified sequences</taxon>
        <taxon>metagenomes</taxon>
        <taxon>ecological metagenomes</taxon>
    </lineage>
</organism>
<evidence type="ECO:0000256" key="4">
    <source>
        <dbReference type="ARBA" id="ARBA00022630"/>
    </source>
</evidence>
<keyword evidence="4" id="KW-0285">Flavoprotein</keyword>
<dbReference type="SUPFAM" id="SSF55103">
    <property type="entry name" value="FAD-linked oxidases, C-terminal domain"/>
    <property type="match status" value="1"/>
</dbReference>
<reference evidence="11" key="1">
    <citation type="submission" date="2020-05" db="EMBL/GenBank/DDBJ databases">
        <authorList>
            <person name="Chiriac C."/>
            <person name="Salcher M."/>
            <person name="Ghai R."/>
            <person name="Kavagutti S V."/>
        </authorList>
    </citation>
    <scope>NUCLEOTIDE SEQUENCE</scope>
</reference>
<proteinExistence type="inferred from homology"/>
<dbReference type="GO" id="GO:0071949">
    <property type="term" value="F:FAD binding"/>
    <property type="evidence" value="ECO:0007669"/>
    <property type="project" value="InterPro"/>
</dbReference>
<comment type="similarity">
    <text evidence="3">Belongs to the FAD-binding oxidoreductase/transferase type 4 family.</text>
</comment>